<organism evidence="2 3">
    <name type="scientific">Mumia flava</name>
    <dbReference type="NCBI Taxonomy" id="1348852"/>
    <lineage>
        <taxon>Bacteria</taxon>
        <taxon>Bacillati</taxon>
        <taxon>Actinomycetota</taxon>
        <taxon>Actinomycetes</taxon>
        <taxon>Propionibacteriales</taxon>
        <taxon>Nocardioidaceae</taxon>
        <taxon>Mumia</taxon>
    </lineage>
</organism>
<protein>
    <submittedName>
        <fullName evidence="2">Uncharacterized protein</fullName>
    </submittedName>
</protein>
<dbReference type="Proteomes" id="UP000230842">
    <property type="component" value="Unassembled WGS sequence"/>
</dbReference>
<dbReference type="AlphaFoldDB" id="A0A0B2B913"/>
<evidence type="ECO:0000256" key="1">
    <source>
        <dbReference type="SAM" id="MobiDB-lite"/>
    </source>
</evidence>
<accession>A0A0B2B913</accession>
<evidence type="ECO:0000313" key="2">
    <source>
        <dbReference type="EMBL" id="PJJ55902.1"/>
    </source>
</evidence>
<reference evidence="2 3" key="1">
    <citation type="submission" date="2017-11" db="EMBL/GenBank/DDBJ databases">
        <title>Genomic Encyclopedia of Archaeal and Bacterial Type Strains, Phase II (KMG-II): From Individual Species to Whole Genera.</title>
        <authorList>
            <person name="Goeker M."/>
        </authorList>
    </citation>
    <scope>NUCLEOTIDE SEQUENCE [LARGE SCALE GENOMIC DNA]</scope>
    <source>
        <strain evidence="2 3">DSM 27763</strain>
    </source>
</reference>
<name>A0A0B2B913_9ACTN</name>
<sequence>MEDDPAGASTRGTTYHGKRAAAPAARPPGPSWPFPTCMRFCAIPHEVEEGCQSFGEDVYLTLRGVDPETGEPEFMLVFPDQRGGPEVPLTAYQAAVLAGSLSPESLR</sequence>
<dbReference type="RefSeq" id="WP_039357486.1">
    <property type="nucleotide sequence ID" value="NZ_PGEZ01000001.1"/>
</dbReference>
<evidence type="ECO:0000313" key="3">
    <source>
        <dbReference type="Proteomes" id="UP000230842"/>
    </source>
</evidence>
<keyword evidence="3" id="KW-1185">Reference proteome</keyword>
<gene>
    <name evidence="2" type="ORF">CLV56_0105</name>
</gene>
<dbReference type="EMBL" id="PGEZ01000001">
    <property type="protein sequence ID" value="PJJ55902.1"/>
    <property type="molecule type" value="Genomic_DNA"/>
</dbReference>
<dbReference type="OrthoDB" id="3828658at2"/>
<proteinExistence type="predicted"/>
<feature type="region of interest" description="Disordered" evidence="1">
    <location>
        <begin position="1"/>
        <end position="30"/>
    </location>
</feature>
<comment type="caution">
    <text evidence="2">The sequence shown here is derived from an EMBL/GenBank/DDBJ whole genome shotgun (WGS) entry which is preliminary data.</text>
</comment>